<dbReference type="HOGENOM" id="CLU_1040378_0_0_1"/>
<keyword evidence="1" id="KW-0547">Nucleotide-binding</keyword>
<dbReference type="SMART" id="SM00175">
    <property type="entry name" value="RAB"/>
    <property type="match status" value="1"/>
</dbReference>
<dbReference type="EMBL" id="JPOX01000009">
    <property type="protein sequence ID" value="KFX49537.1"/>
    <property type="molecule type" value="Genomic_DNA"/>
</dbReference>
<dbReference type="InterPro" id="IPR027417">
    <property type="entry name" value="P-loop_NTPase"/>
</dbReference>
<evidence type="ECO:0000256" key="1">
    <source>
        <dbReference type="ARBA" id="ARBA00022741"/>
    </source>
</evidence>
<dbReference type="PROSITE" id="PS51420">
    <property type="entry name" value="RHO"/>
    <property type="match status" value="1"/>
</dbReference>
<dbReference type="Gene3D" id="3.40.50.300">
    <property type="entry name" value="P-loop containing nucleotide triphosphate hydrolases"/>
    <property type="match status" value="2"/>
</dbReference>
<name>A0A093VAI8_TALMA</name>
<feature type="signal peptide" evidence="3">
    <location>
        <begin position="1"/>
        <end position="16"/>
    </location>
</feature>
<keyword evidence="3" id="KW-0732">Signal</keyword>
<accession>A0A093VAI8</accession>
<protein>
    <submittedName>
        <fullName evidence="4">GTP-binding protein rho3</fullName>
    </submittedName>
</protein>
<organism evidence="4">
    <name type="scientific">Talaromyces marneffei PM1</name>
    <dbReference type="NCBI Taxonomy" id="1077442"/>
    <lineage>
        <taxon>Eukaryota</taxon>
        <taxon>Fungi</taxon>
        <taxon>Dikarya</taxon>
        <taxon>Ascomycota</taxon>
        <taxon>Pezizomycotina</taxon>
        <taxon>Eurotiomycetes</taxon>
        <taxon>Eurotiomycetidae</taxon>
        <taxon>Eurotiales</taxon>
        <taxon>Trichocomaceae</taxon>
        <taxon>Talaromyces</taxon>
        <taxon>Talaromyces sect. Talaromyces</taxon>
    </lineage>
</organism>
<evidence type="ECO:0000256" key="2">
    <source>
        <dbReference type="ARBA" id="ARBA00023134"/>
    </source>
</evidence>
<proteinExistence type="predicted"/>
<feature type="chain" id="PRO_5001892762" evidence="3">
    <location>
        <begin position="17"/>
        <end position="268"/>
    </location>
</feature>
<feature type="non-terminal residue" evidence="4">
    <location>
        <position position="1"/>
    </location>
</feature>
<dbReference type="InterPro" id="IPR001806">
    <property type="entry name" value="Small_GTPase"/>
</dbReference>
<dbReference type="GO" id="GO:0003924">
    <property type="term" value="F:GTPase activity"/>
    <property type="evidence" value="ECO:0007669"/>
    <property type="project" value="InterPro"/>
</dbReference>
<evidence type="ECO:0000256" key="3">
    <source>
        <dbReference type="SAM" id="SignalP"/>
    </source>
</evidence>
<dbReference type="InterPro" id="IPR003578">
    <property type="entry name" value="Small_GTPase_Rho"/>
</dbReference>
<dbReference type="SMART" id="SM00174">
    <property type="entry name" value="RHO"/>
    <property type="match status" value="1"/>
</dbReference>
<gene>
    <name evidence="4" type="ORF">GQ26_0091620</name>
</gene>
<comment type="caution">
    <text evidence="4">The sequence shown here is derived from an EMBL/GenBank/DDBJ whole genome shotgun (WGS) entry which is preliminary data.</text>
</comment>
<dbReference type="SUPFAM" id="SSF52540">
    <property type="entry name" value="P-loop containing nucleoside triphosphate hydrolases"/>
    <property type="match status" value="1"/>
</dbReference>
<reference evidence="4" key="1">
    <citation type="journal article" date="2014" name="PLoS Genet.">
        <title>Signature Gene Expression Reveals Novel Clues to the Molecular Mechanisms of Dimorphic Transition in Penicillium marneffei.</title>
        <authorList>
            <person name="Yang E."/>
            <person name="Wang G."/>
            <person name="Cai J."/>
            <person name="Woo P.C."/>
            <person name="Lau S.K."/>
            <person name="Yuen K.-Y."/>
            <person name="Chow W.-N."/>
            <person name="Lin X."/>
        </authorList>
    </citation>
    <scope>NUCLEOTIDE SEQUENCE [LARGE SCALE GENOMIC DNA]</scope>
    <source>
        <strain evidence="4">PM1</strain>
    </source>
</reference>
<evidence type="ECO:0000313" key="4">
    <source>
        <dbReference type="EMBL" id="KFX49537.1"/>
    </source>
</evidence>
<dbReference type="Pfam" id="PF00071">
    <property type="entry name" value="Ras"/>
    <property type="match status" value="1"/>
</dbReference>
<dbReference type="PANTHER" id="PTHR24072">
    <property type="entry name" value="RHO FAMILY GTPASE"/>
    <property type="match status" value="1"/>
</dbReference>
<dbReference type="SMART" id="SM00173">
    <property type="entry name" value="RAS"/>
    <property type="match status" value="1"/>
</dbReference>
<sequence length="268" mass="30024">LYPCSLLVLLWYYTDCAPTKACLSQSRILLRVLIPSAAPGSRLPYRTYRWWHSIVSLRSILLIPAPSSDHSSPNFVTFAIRTTESCQLVVHAQSSRPIYHPDSRSHDYTRRYISHTANMNFCGRQKVVQRKMVLLGDGACGKTSALNVFTRGFFPTVYEPTVLVDNRDSFENVSTKWMAEIHENCPGVKMVLTALKCDLRKDEEQNENPDAVTFDEGLAKAKEVGAVKYLECSAVQNRGIRETFYEAAKVALEVKPASSSSSHGCVIL</sequence>
<keyword evidence="2" id="KW-0342">GTP-binding</keyword>
<dbReference type="GO" id="GO:0005525">
    <property type="term" value="F:GTP binding"/>
    <property type="evidence" value="ECO:0007669"/>
    <property type="project" value="UniProtKB-KW"/>
</dbReference>
<dbReference type="AlphaFoldDB" id="A0A093VAI8"/>
<dbReference type="GO" id="GO:0007264">
    <property type="term" value="P:small GTPase-mediated signal transduction"/>
    <property type="evidence" value="ECO:0007669"/>
    <property type="project" value="InterPro"/>
</dbReference>